<dbReference type="PROSITE" id="PS50977">
    <property type="entry name" value="HTH_TETR_2"/>
    <property type="match status" value="1"/>
</dbReference>
<dbReference type="RefSeq" id="WP_144690209.1">
    <property type="nucleotide sequence ID" value="NZ_JACEOR010000178.1"/>
</dbReference>
<dbReference type="Proteomes" id="UP000336646">
    <property type="component" value="Unassembled WGS sequence"/>
</dbReference>
<dbReference type="EMBL" id="RXIR01000008">
    <property type="protein sequence ID" value="TVS28985.1"/>
    <property type="molecule type" value="Genomic_DNA"/>
</dbReference>
<dbReference type="GO" id="GO:0000976">
    <property type="term" value="F:transcription cis-regulatory region binding"/>
    <property type="evidence" value="ECO:0007669"/>
    <property type="project" value="TreeGrafter"/>
</dbReference>
<dbReference type="InterPro" id="IPR001647">
    <property type="entry name" value="HTH_TetR"/>
</dbReference>
<evidence type="ECO:0000256" key="4">
    <source>
        <dbReference type="PROSITE-ProRule" id="PRU00335"/>
    </source>
</evidence>
<accession>A0A6C1TXG5</accession>
<dbReference type="PANTHER" id="PTHR30055">
    <property type="entry name" value="HTH-TYPE TRANSCRIPTIONAL REGULATOR RUTR"/>
    <property type="match status" value="1"/>
</dbReference>
<protein>
    <submittedName>
        <fullName evidence="7">TetR/AcrR family transcriptional regulator</fullName>
    </submittedName>
</protein>
<dbReference type="SUPFAM" id="SSF48498">
    <property type="entry name" value="Tetracyclin repressor-like, C-terminal domain"/>
    <property type="match status" value="1"/>
</dbReference>
<dbReference type="OrthoDB" id="9795011at2"/>
<dbReference type="Proteomes" id="UP000580709">
    <property type="component" value="Unassembled WGS sequence"/>
</dbReference>
<dbReference type="Gene3D" id="1.10.357.10">
    <property type="entry name" value="Tetracycline Repressor, domain 2"/>
    <property type="match status" value="1"/>
</dbReference>
<reference evidence="6 9" key="2">
    <citation type="submission" date="2020-07" db="EMBL/GenBank/DDBJ databases">
        <authorList>
            <person name="Khare M."/>
        </authorList>
    </citation>
    <scope>NUCLEOTIDE SEQUENCE [LARGE SCALE GENOMIC DNA]</scope>
    <source>
        <strain evidence="6 9">P8776</strain>
    </source>
</reference>
<keyword evidence="2 4" id="KW-0238">DNA-binding</keyword>
<name>A0A6C1TXG5_9CORY</name>
<evidence type="ECO:0000256" key="3">
    <source>
        <dbReference type="ARBA" id="ARBA00023163"/>
    </source>
</evidence>
<organism evidence="7 8">
    <name type="scientific">Corynebacterium sanguinis</name>
    <dbReference type="NCBI Taxonomy" id="2594913"/>
    <lineage>
        <taxon>Bacteria</taxon>
        <taxon>Bacillati</taxon>
        <taxon>Actinomycetota</taxon>
        <taxon>Actinomycetes</taxon>
        <taxon>Mycobacteriales</taxon>
        <taxon>Corynebacteriaceae</taxon>
        <taxon>Corynebacterium</taxon>
    </lineage>
</organism>
<sequence>MRADAQRKRQLIIDAASHTFRTVPDASITLEGIAKDAGVGIATLYRHFPTRRDLHIACAVDLLDSLEAGLNESLATFEEDPEHHWEELIWRMVEQGTGMLVAALAQQRSGDISPLLLTKLEQVIEQFQLLVRKASHHGLVDPNLPAREIAAELIVITRPQTRTINELFPDVRNRLVQHLLTAWKRPRTARP</sequence>
<comment type="caution">
    <text evidence="7">The sequence shown here is derived from an EMBL/GenBank/DDBJ whole genome shotgun (WGS) entry which is preliminary data.</text>
</comment>
<evidence type="ECO:0000313" key="9">
    <source>
        <dbReference type="Proteomes" id="UP000580709"/>
    </source>
</evidence>
<dbReference type="SUPFAM" id="SSF46689">
    <property type="entry name" value="Homeodomain-like"/>
    <property type="match status" value="1"/>
</dbReference>
<evidence type="ECO:0000256" key="1">
    <source>
        <dbReference type="ARBA" id="ARBA00023015"/>
    </source>
</evidence>
<reference evidence="7 8" key="1">
    <citation type="submission" date="2018-12" db="EMBL/GenBank/DDBJ databases">
        <title>Corynebacterium sanguinis sp. nov., a clinically-associated and environmental corynebacterium.</title>
        <authorList>
            <person name="Gonzales-Siles L."/>
            <person name="Jaen-Luchoro D."/>
            <person name="Cardew S."/>
            <person name="Inganas E."/>
            <person name="Ohlen M."/>
            <person name="Jensie-Markopolous S."/>
            <person name="Pinyeiro-Iglesias B."/>
            <person name="Molin K."/>
            <person name="Skovbjerg S."/>
            <person name="Svensson-Stadler L."/>
            <person name="Funke G."/>
            <person name="Moore E.R.B."/>
        </authorList>
    </citation>
    <scope>NUCLEOTIDE SEQUENCE [LARGE SCALE GENOMIC DNA]</scope>
    <source>
        <strain evidence="7 8">58734</strain>
    </source>
</reference>
<dbReference type="InterPro" id="IPR036271">
    <property type="entry name" value="Tet_transcr_reg_TetR-rel_C_sf"/>
</dbReference>
<evidence type="ECO:0000259" key="5">
    <source>
        <dbReference type="PROSITE" id="PS50977"/>
    </source>
</evidence>
<evidence type="ECO:0000313" key="7">
    <source>
        <dbReference type="EMBL" id="TVS28985.1"/>
    </source>
</evidence>
<dbReference type="InterPro" id="IPR050109">
    <property type="entry name" value="HTH-type_TetR-like_transc_reg"/>
</dbReference>
<feature type="domain" description="HTH tetR-type" evidence="5">
    <location>
        <begin position="6"/>
        <end position="66"/>
    </location>
</feature>
<keyword evidence="3" id="KW-0804">Transcription</keyword>
<proteinExistence type="predicted"/>
<keyword evidence="1" id="KW-0805">Transcription regulation</keyword>
<dbReference type="Pfam" id="PF00440">
    <property type="entry name" value="TetR_N"/>
    <property type="match status" value="1"/>
</dbReference>
<dbReference type="AlphaFoldDB" id="A0A6C1TXG5"/>
<keyword evidence="9" id="KW-1185">Reference proteome</keyword>
<dbReference type="InterPro" id="IPR009057">
    <property type="entry name" value="Homeodomain-like_sf"/>
</dbReference>
<feature type="DNA-binding region" description="H-T-H motif" evidence="4">
    <location>
        <begin position="29"/>
        <end position="48"/>
    </location>
</feature>
<dbReference type="PANTHER" id="PTHR30055:SF234">
    <property type="entry name" value="HTH-TYPE TRANSCRIPTIONAL REGULATOR BETI"/>
    <property type="match status" value="1"/>
</dbReference>
<evidence type="ECO:0000313" key="6">
    <source>
        <dbReference type="EMBL" id="MBA4504707.1"/>
    </source>
</evidence>
<dbReference type="GO" id="GO:0003700">
    <property type="term" value="F:DNA-binding transcription factor activity"/>
    <property type="evidence" value="ECO:0007669"/>
    <property type="project" value="TreeGrafter"/>
</dbReference>
<evidence type="ECO:0000256" key="2">
    <source>
        <dbReference type="ARBA" id="ARBA00023125"/>
    </source>
</evidence>
<evidence type="ECO:0000313" key="8">
    <source>
        <dbReference type="Proteomes" id="UP000336646"/>
    </source>
</evidence>
<gene>
    <name evidence="7" type="ORF">EKI59_05350</name>
    <name evidence="6" type="ORF">H0H28_05080</name>
</gene>
<dbReference type="EMBL" id="JACEOR010000178">
    <property type="protein sequence ID" value="MBA4504707.1"/>
    <property type="molecule type" value="Genomic_DNA"/>
</dbReference>